<evidence type="ECO:0000313" key="4">
    <source>
        <dbReference type="EMBL" id="CAE09846.1"/>
    </source>
</evidence>
<proteinExistence type="predicted"/>
<dbReference type="InterPro" id="IPR006034">
    <property type="entry name" value="Asparaginase/glutaminase-like"/>
</dbReference>
<feature type="active site" description="O-isoaspartyl threonine intermediate" evidence="1">
    <location>
        <position position="10"/>
    </location>
</feature>
<protein>
    <recommendedName>
        <fullName evidence="3">L-asparaginase N-terminal domain-containing protein</fullName>
    </recommendedName>
</protein>
<dbReference type="PRINTS" id="PR00139">
    <property type="entry name" value="ASNGLNASE"/>
</dbReference>
<evidence type="ECO:0000259" key="3">
    <source>
        <dbReference type="Pfam" id="PF00710"/>
    </source>
</evidence>
<dbReference type="AlphaFoldDB" id="Q7MS65"/>
<dbReference type="Gene3D" id="3.40.50.1170">
    <property type="entry name" value="L-asparaginase, N-terminal domain"/>
    <property type="match status" value="1"/>
</dbReference>
<dbReference type="PIRSF" id="PIRSF001220">
    <property type="entry name" value="L-ASNase_gatD"/>
    <property type="match status" value="1"/>
</dbReference>
<dbReference type="PROSITE" id="PS51732">
    <property type="entry name" value="ASN_GLN_ASE_3"/>
    <property type="match status" value="1"/>
</dbReference>
<dbReference type="InterPro" id="IPR027474">
    <property type="entry name" value="L-asparaginase_N"/>
</dbReference>
<accession>Q7MS65</accession>
<dbReference type="HOGENOM" id="CLU_019134_4_2_7"/>
<keyword evidence="5" id="KW-1185">Reference proteome</keyword>
<gene>
    <name evidence="4" type="ordered locus">WS0724</name>
</gene>
<evidence type="ECO:0000256" key="1">
    <source>
        <dbReference type="PIRSR" id="PIRSR001220-1"/>
    </source>
</evidence>
<dbReference type="InterPro" id="IPR036152">
    <property type="entry name" value="Asp/glu_Ase-like_sf"/>
</dbReference>
<dbReference type="SUPFAM" id="SSF53774">
    <property type="entry name" value="Glutaminase/Asparaginase"/>
    <property type="match status" value="1"/>
</dbReference>
<feature type="binding site" evidence="2">
    <location>
        <position position="55"/>
    </location>
    <ligand>
        <name>substrate</name>
    </ligand>
</feature>
<dbReference type="Pfam" id="PF00710">
    <property type="entry name" value="Asparaginase"/>
    <property type="match status" value="1"/>
</dbReference>
<dbReference type="PIRSF" id="PIRSF500176">
    <property type="entry name" value="L_ASNase"/>
    <property type="match status" value="1"/>
</dbReference>
<dbReference type="KEGG" id="wsu:WS0724"/>
<dbReference type="InterPro" id="IPR037152">
    <property type="entry name" value="L-asparaginase_N_sf"/>
</dbReference>
<name>Q7MS65_WOLSU</name>
<sequence length="169" mass="18799">MITVINTGGTFNKIYDKVKGELVIYPNCDVIEEVIAKSFYNNIDLRVTGLIYKDSLYMNDEDRAELLKKLELVQTRDVVVVHGTDTMDVSAEYIRTHAPHIAASKRIIFTGAMKPYTIEPAEATSNLTLAIGFLLYAEPKSGIYVAMNGVLGEAEKIVKDRTSGKFIFA</sequence>
<feature type="domain" description="L-asparaginase N-terminal" evidence="3">
    <location>
        <begin position="2"/>
        <end position="164"/>
    </location>
</feature>
<dbReference type="Proteomes" id="UP000000422">
    <property type="component" value="Chromosome"/>
</dbReference>
<dbReference type="RefSeq" id="WP_011138646.1">
    <property type="nucleotide sequence ID" value="NC_005090.1"/>
</dbReference>
<organism evidence="5">
    <name type="scientific">Wolinella succinogenes (strain ATCC 29543 / DSM 1740 / CCUG 13145 / JCM 31913 / LMG 7466 / NCTC 11488 / FDC 602W)</name>
    <name type="common">Vibrio succinogenes</name>
    <dbReference type="NCBI Taxonomy" id="273121"/>
    <lineage>
        <taxon>Bacteria</taxon>
        <taxon>Pseudomonadati</taxon>
        <taxon>Campylobacterota</taxon>
        <taxon>Epsilonproteobacteria</taxon>
        <taxon>Campylobacterales</taxon>
        <taxon>Helicobacteraceae</taxon>
        <taxon>Wolinella</taxon>
    </lineage>
</organism>
<dbReference type="eggNOG" id="COG0252">
    <property type="taxonomic scope" value="Bacteria"/>
</dbReference>
<feature type="binding site" evidence="2">
    <location>
        <begin position="84"/>
        <end position="85"/>
    </location>
    <ligand>
        <name>substrate</name>
    </ligand>
</feature>
<evidence type="ECO:0000313" key="5">
    <source>
        <dbReference type="Proteomes" id="UP000000422"/>
    </source>
</evidence>
<reference evidence="4 5" key="1">
    <citation type="journal article" date="2003" name="Proc. Natl. Acad. Sci. U.S.A.">
        <title>Complete genome sequence and analysis of Wolinella succinogenes.</title>
        <authorList>
            <person name="Baar C."/>
            <person name="Eppinger M."/>
            <person name="Raddatz G."/>
            <person name="Simon JM."/>
            <person name="Lanz C."/>
            <person name="Klimmek O."/>
            <person name="Nandakumar R."/>
            <person name="Gross R."/>
            <person name="Rosinus A."/>
            <person name="Keller H."/>
            <person name="Jagtap P."/>
            <person name="Linke B."/>
            <person name="Meyer F."/>
            <person name="Lederer H."/>
            <person name="Schuster S.C."/>
        </authorList>
    </citation>
    <scope>NUCLEOTIDE SEQUENCE [LARGE SCALE GENOMIC DNA]</scope>
    <source>
        <strain evidence="5">ATCC 29543 / DSM 1740 / CCUG 13145 / JCM 31913 / LMG 7466 / NCTC 11488 / FDC 602W</strain>
    </source>
</reference>
<dbReference type="STRING" id="273121.WS0724"/>
<dbReference type="GO" id="GO:0004067">
    <property type="term" value="F:asparaginase activity"/>
    <property type="evidence" value="ECO:0007669"/>
    <property type="project" value="UniProtKB-UniRule"/>
</dbReference>
<dbReference type="EMBL" id="BX571658">
    <property type="protein sequence ID" value="CAE09846.1"/>
    <property type="molecule type" value="Genomic_DNA"/>
</dbReference>
<evidence type="ECO:0000256" key="2">
    <source>
        <dbReference type="PIRSR" id="PIRSR001220-2"/>
    </source>
</evidence>